<dbReference type="OrthoDB" id="5150166at2759"/>
<dbReference type="Proteomes" id="UP000237481">
    <property type="component" value="Unassembled WGS sequence"/>
</dbReference>
<evidence type="ECO:0000259" key="2">
    <source>
        <dbReference type="Pfam" id="PF20938"/>
    </source>
</evidence>
<dbReference type="PIRSF" id="PIRSF014753">
    <property type="entry name" value="UCP014753"/>
    <property type="match status" value="1"/>
</dbReference>
<dbReference type="Pfam" id="PF10022">
    <property type="entry name" value="DUF2264"/>
    <property type="match status" value="1"/>
</dbReference>
<keyword evidence="4" id="KW-1185">Reference proteome</keyword>
<reference evidence="3 4" key="1">
    <citation type="submission" date="2018-01" db="EMBL/GenBank/DDBJ databases">
        <title>Harnessing the power of phylogenomics to disentangle the directionality and signatures of interkingdom host jumping in the parasitic fungal genus Tolypocladium.</title>
        <authorList>
            <person name="Quandt C.A."/>
            <person name="Patterson W."/>
            <person name="Spatafora J.W."/>
        </authorList>
    </citation>
    <scope>NUCLEOTIDE SEQUENCE [LARGE SCALE GENOMIC DNA]</scope>
    <source>
        <strain evidence="3 4">NRBC 100945</strain>
    </source>
</reference>
<protein>
    <recommendedName>
        <fullName evidence="5">DUF2264 domain protein</fullName>
    </recommendedName>
</protein>
<feature type="domain" description="DUF2264" evidence="1">
    <location>
        <begin position="21"/>
        <end position="368"/>
    </location>
</feature>
<accession>A0A2S4KM00</accession>
<gene>
    <name evidence="3" type="ORF">TPAR_08589</name>
</gene>
<dbReference type="Pfam" id="PF20938">
    <property type="entry name" value="DUF2264_C"/>
    <property type="match status" value="1"/>
</dbReference>
<name>A0A2S4KM00_9HYPO</name>
<comment type="caution">
    <text evidence="3">The sequence shown here is derived from an EMBL/GenBank/DDBJ whole genome shotgun (WGS) entry which is preliminary data.</text>
</comment>
<evidence type="ECO:0000313" key="3">
    <source>
        <dbReference type="EMBL" id="POR31201.1"/>
    </source>
</evidence>
<dbReference type="InterPro" id="IPR049349">
    <property type="entry name" value="DUF2264_N"/>
</dbReference>
<dbReference type="EMBL" id="PKSG01001073">
    <property type="protein sequence ID" value="POR31201.1"/>
    <property type="molecule type" value="Genomic_DNA"/>
</dbReference>
<organism evidence="3 4">
    <name type="scientific">Tolypocladium paradoxum</name>
    <dbReference type="NCBI Taxonomy" id="94208"/>
    <lineage>
        <taxon>Eukaryota</taxon>
        <taxon>Fungi</taxon>
        <taxon>Dikarya</taxon>
        <taxon>Ascomycota</taxon>
        <taxon>Pezizomycotina</taxon>
        <taxon>Sordariomycetes</taxon>
        <taxon>Hypocreomycetidae</taxon>
        <taxon>Hypocreales</taxon>
        <taxon>Ophiocordycipitaceae</taxon>
        <taxon>Tolypocladium</taxon>
    </lineage>
</organism>
<evidence type="ECO:0008006" key="5">
    <source>
        <dbReference type="Google" id="ProtNLM"/>
    </source>
</evidence>
<dbReference type="InterPro" id="IPR016624">
    <property type="entry name" value="UCP014753"/>
</dbReference>
<proteinExistence type="predicted"/>
<feature type="domain" description="DUF2264" evidence="2">
    <location>
        <begin position="375"/>
        <end position="654"/>
    </location>
</feature>
<dbReference type="AlphaFoldDB" id="A0A2S4KM00"/>
<evidence type="ECO:0000313" key="4">
    <source>
        <dbReference type="Proteomes" id="UP000237481"/>
    </source>
</evidence>
<evidence type="ECO:0000259" key="1">
    <source>
        <dbReference type="Pfam" id="PF10022"/>
    </source>
</evidence>
<dbReference type="PANTHER" id="PTHR35339:SF4">
    <property type="entry name" value="LINALOOL DEHYDRATASE_ISOMERASE DOMAIN-CONTAINING PROTEIN"/>
    <property type="match status" value="1"/>
</dbReference>
<dbReference type="InterPro" id="IPR049237">
    <property type="entry name" value="DUF2264_C"/>
</dbReference>
<dbReference type="PANTHER" id="PTHR35339">
    <property type="entry name" value="LINALOOL DEHYDRATASE_ISOMERASE DOMAIN-CONTAINING PROTEIN"/>
    <property type="match status" value="1"/>
</dbReference>
<sequence length="661" mass="72811">MSLNLGYSDTHPFASVAVTDRPSLQALLRTLLDPLEPFFSPQKARIRCPGGTAVRFDQAASEVEGFCRPLWGLAALLAGNGEYRGTEWWIQGIKAGTDPESPEYWGYPTDNDQRMVEMCPLGFTLAVAPVFWDSFSPKERENVENWLGNSINEKNMPNTNWLWFRVFANLGLKKNGGKHSQERLESDIEHLDTFYRGDGWSNDGPEGIHQMDYYSSSFAIHVLQLLYATIAGDEDPRRAAEFRARAQTAALDLAHYYDDEGRAIPFGRSVGYRFAMVSFWGALAYADVDLPTPLTWGMVKGIVLRNLRWWQTQGDMWTSSGTLSLGYSYPNMYMTESYNSPGSPYWACLAFICLAVPEDHPFWTSDEELSGSVLPSVKALKHPGHIMSYRGGHCMLLSSGQACGYPMKATHAKYGGFAYSSAFAFSVPPGLLSLEQYALASQLGLSDDGGDYWKTRRLSEYAGMEDRHGAPVLVSKWRPFADVHVKTVLVPPTEAAPNWHLRIHRIESGREVMTADGSFAICNVNSDDGRNLGLYDGKKCEGTSPKIIGNYDLNSPAGWAAGKDGAFAVSKGAVGIKALEPQGTRRAMLVNADPNSNLVESRTTIPTLQHTINKGQTVWYVSAIYAKPSGSGVSKSSYLDGWDAPPALPGWLKSEMGGDGM</sequence>